<evidence type="ECO:0000259" key="1">
    <source>
        <dbReference type="Pfam" id="PF11738"/>
    </source>
</evidence>
<name>A0A229P2V2_9BACL</name>
<dbReference type="InterPro" id="IPR021729">
    <property type="entry name" value="DUF3298"/>
</dbReference>
<organism evidence="3 4">
    <name type="scientific">Paenibacillus herberti</name>
    <dbReference type="NCBI Taxonomy" id="1619309"/>
    <lineage>
        <taxon>Bacteria</taxon>
        <taxon>Bacillati</taxon>
        <taxon>Bacillota</taxon>
        <taxon>Bacilli</taxon>
        <taxon>Bacillales</taxon>
        <taxon>Paenibacillaceae</taxon>
        <taxon>Paenibacillus</taxon>
    </lineage>
</organism>
<reference evidence="3 4" key="1">
    <citation type="submission" date="2017-07" db="EMBL/GenBank/DDBJ databases">
        <title>Paenibacillus herberti R33 genome sequencing and assembly.</title>
        <authorList>
            <person name="Su W."/>
        </authorList>
    </citation>
    <scope>NUCLEOTIDE SEQUENCE [LARGE SCALE GENOMIC DNA]</scope>
    <source>
        <strain evidence="3 4">R33</strain>
    </source>
</reference>
<evidence type="ECO:0000313" key="3">
    <source>
        <dbReference type="EMBL" id="OXM16417.1"/>
    </source>
</evidence>
<dbReference type="AlphaFoldDB" id="A0A229P2V2"/>
<dbReference type="RefSeq" id="WP_089523502.1">
    <property type="nucleotide sequence ID" value="NZ_NMUQ01000001.1"/>
</dbReference>
<sequence>MPFVQPAGIHTSRVVRPKIELLLPVVTLPGDEDAAASINASIRFAARTLLEDQGSLEDPRSQMLGYYEIKNNQKGVLSLSQFNYAFTGGAHGLTLQRSLTFINSEGKTVPLSGLFKKNANYVSRLSELVARQIKQRGIETLQPFTGIRADQDYYIADRALIIWFSVYEITPYVYGFPYFPISVYELSDLINEDGPLGVMDVND</sequence>
<protein>
    <recommendedName>
        <fullName evidence="5">DUF3298 domain-containing protein</fullName>
    </recommendedName>
</protein>
<gene>
    <name evidence="3" type="ORF">CGZ75_07010</name>
</gene>
<dbReference type="Gene3D" id="3.30.565.40">
    <property type="entry name" value="Fervidobacterium nodosum Rt17-B1 like"/>
    <property type="match status" value="1"/>
</dbReference>
<dbReference type="InterPro" id="IPR037126">
    <property type="entry name" value="PdaC/RsiV-like_sf"/>
</dbReference>
<feature type="domain" description="DUF3298" evidence="1">
    <location>
        <begin position="114"/>
        <end position="182"/>
    </location>
</feature>
<dbReference type="Pfam" id="PF11738">
    <property type="entry name" value="DUF3298"/>
    <property type="match status" value="1"/>
</dbReference>
<proteinExistence type="predicted"/>
<evidence type="ECO:0000313" key="4">
    <source>
        <dbReference type="Proteomes" id="UP000215145"/>
    </source>
</evidence>
<evidence type="ECO:0000259" key="2">
    <source>
        <dbReference type="Pfam" id="PF13739"/>
    </source>
</evidence>
<feature type="domain" description="Deacetylase PdaC" evidence="2">
    <location>
        <begin position="33"/>
        <end position="94"/>
    </location>
</feature>
<keyword evidence="4" id="KW-1185">Reference proteome</keyword>
<dbReference type="Pfam" id="PF13739">
    <property type="entry name" value="PdaC"/>
    <property type="match status" value="1"/>
</dbReference>
<dbReference type="OrthoDB" id="5637at2"/>
<dbReference type="InterPro" id="IPR025303">
    <property type="entry name" value="PdaC"/>
</dbReference>
<comment type="caution">
    <text evidence="3">The sequence shown here is derived from an EMBL/GenBank/DDBJ whole genome shotgun (WGS) entry which is preliminary data.</text>
</comment>
<accession>A0A229P2V2</accession>
<evidence type="ECO:0008006" key="5">
    <source>
        <dbReference type="Google" id="ProtNLM"/>
    </source>
</evidence>
<dbReference type="EMBL" id="NMUQ01000001">
    <property type="protein sequence ID" value="OXM16417.1"/>
    <property type="molecule type" value="Genomic_DNA"/>
</dbReference>
<dbReference type="Gene3D" id="3.90.640.20">
    <property type="entry name" value="Heat-shock cognate protein, ATPase"/>
    <property type="match status" value="1"/>
</dbReference>
<dbReference type="Proteomes" id="UP000215145">
    <property type="component" value="Unassembled WGS sequence"/>
</dbReference>